<evidence type="ECO:0000313" key="1">
    <source>
        <dbReference type="EMBL" id="CAL4147515.1"/>
    </source>
</evidence>
<sequence length="223" mass="25291">MPLSKDNKNGGLGNEEDFKFDHLRKDDFDEVLDLLRKYFVPYEPINLGLGSTFPDKKEFIENYVTQSINCGLSMGTRTKEGKLIGVSLPDIERKGKVVEGTIPAPKNNVVRHTVEILEHMTNNYDVFQKQGINEILYYAVVCVNPEYRGNNINGKMTKIVEQKAIEKGINVAYSICTGIKSQASFKRNGYVTVYETPYKIFDFLNLTSMGDNTSIKLMVKKLK</sequence>
<organism evidence="1 2">
    <name type="scientific">Meganyctiphanes norvegica</name>
    <name type="common">Northern krill</name>
    <name type="synonym">Thysanopoda norvegica</name>
    <dbReference type="NCBI Taxonomy" id="48144"/>
    <lineage>
        <taxon>Eukaryota</taxon>
        <taxon>Metazoa</taxon>
        <taxon>Ecdysozoa</taxon>
        <taxon>Arthropoda</taxon>
        <taxon>Crustacea</taxon>
        <taxon>Multicrustacea</taxon>
        <taxon>Malacostraca</taxon>
        <taxon>Eumalacostraca</taxon>
        <taxon>Eucarida</taxon>
        <taxon>Euphausiacea</taxon>
        <taxon>Euphausiidae</taxon>
        <taxon>Meganyctiphanes</taxon>
    </lineage>
</organism>
<dbReference type="SUPFAM" id="SSF55729">
    <property type="entry name" value="Acyl-CoA N-acyltransferases (Nat)"/>
    <property type="match status" value="1"/>
</dbReference>
<accession>A0AAV2RW86</accession>
<comment type="caution">
    <text evidence="1">The sequence shown here is derived from an EMBL/GenBank/DDBJ whole genome shotgun (WGS) entry which is preliminary data.</text>
</comment>
<gene>
    <name evidence="1" type="ORF">MNOR_LOCUS30062</name>
</gene>
<dbReference type="Proteomes" id="UP001497623">
    <property type="component" value="Unassembled WGS sequence"/>
</dbReference>
<dbReference type="InterPro" id="IPR016181">
    <property type="entry name" value="Acyl_CoA_acyltransferase"/>
</dbReference>
<dbReference type="GO" id="GO:0008080">
    <property type="term" value="F:N-acetyltransferase activity"/>
    <property type="evidence" value="ECO:0007669"/>
    <property type="project" value="TreeGrafter"/>
</dbReference>
<keyword evidence="2" id="KW-1185">Reference proteome</keyword>
<protein>
    <recommendedName>
        <fullName evidence="3">N-acetyltransferase domain-containing protein</fullName>
    </recommendedName>
</protein>
<dbReference type="PANTHER" id="PTHR20905">
    <property type="entry name" value="N-ACETYLTRANSFERASE-RELATED"/>
    <property type="match status" value="1"/>
</dbReference>
<dbReference type="Gene3D" id="3.40.630.30">
    <property type="match status" value="1"/>
</dbReference>
<proteinExistence type="predicted"/>
<evidence type="ECO:0008006" key="3">
    <source>
        <dbReference type="Google" id="ProtNLM"/>
    </source>
</evidence>
<dbReference type="PANTHER" id="PTHR20905:SF1">
    <property type="entry name" value="AT07410P-RELATED"/>
    <property type="match status" value="1"/>
</dbReference>
<evidence type="ECO:0000313" key="2">
    <source>
        <dbReference type="Proteomes" id="UP001497623"/>
    </source>
</evidence>
<name>A0AAV2RW86_MEGNR</name>
<reference evidence="1 2" key="1">
    <citation type="submission" date="2024-05" db="EMBL/GenBank/DDBJ databases">
        <authorList>
            <person name="Wallberg A."/>
        </authorList>
    </citation>
    <scope>NUCLEOTIDE SEQUENCE [LARGE SCALE GENOMIC DNA]</scope>
</reference>
<dbReference type="AlphaFoldDB" id="A0AAV2RW86"/>
<dbReference type="EMBL" id="CAXKWB010036016">
    <property type="protein sequence ID" value="CAL4147515.1"/>
    <property type="molecule type" value="Genomic_DNA"/>
</dbReference>